<accession>A0A0H5AT08</accession>
<reference evidence="3" key="1">
    <citation type="journal article" date="2016" name="Gen. Comp. Endocrinol.">
        <title>Nucleotide sequence and expression of relaxin-like gonad-stimulating peptide gene in starfish Asterina pectinifera.</title>
        <authorList>
            <person name="Haraguchi S."/>
            <person name="Ikeda N."/>
            <person name="Abe M."/>
            <person name="Tsutsui K."/>
            <person name="Mita M."/>
        </authorList>
    </citation>
    <scope>NUCLEOTIDE SEQUENCE</scope>
</reference>
<keyword evidence="2" id="KW-0732">Signal</keyword>
<evidence type="ECO:0000256" key="1">
    <source>
        <dbReference type="ARBA" id="ARBA00009034"/>
    </source>
</evidence>
<keyword evidence="5" id="KW-1185">Reference proteome</keyword>
<dbReference type="SUPFAM" id="SSF56994">
    <property type="entry name" value="Insulin-like"/>
    <property type="match status" value="1"/>
</dbReference>
<dbReference type="OMA" id="DEDFHMA"/>
<evidence type="ECO:0000313" key="3">
    <source>
        <dbReference type="EMBL" id="BAR90703.1"/>
    </source>
</evidence>
<dbReference type="AlphaFoldDB" id="A0A0H5AT08"/>
<protein>
    <submittedName>
        <fullName evidence="3">Relaxin-like gonad-stimulating peptide</fullName>
    </submittedName>
</protein>
<feature type="signal peptide" evidence="2">
    <location>
        <begin position="1"/>
        <end position="29"/>
    </location>
</feature>
<dbReference type="PROSITE" id="PS00262">
    <property type="entry name" value="INSULIN"/>
    <property type="match status" value="1"/>
</dbReference>
<sequence>MTSNNRHLFQATCLVLLLLHAAFHGGALGEKYCDDDFHMAVFRTCAVSKRSQPGMSLSDVLTMNRFRGHNIKRSIDSTLEDNAFFMSGLEKRSEYTGIASYCCLHGCTPSELSVVC</sequence>
<evidence type="ECO:0000256" key="2">
    <source>
        <dbReference type="SAM" id="SignalP"/>
    </source>
</evidence>
<reference evidence="4" key="2">
    <citation type="submission" date="2022-11" db="UniProtKB">
        <authorList>
            <consortium name="EnsemblMetazoa"/>
        </authorList>
    </citation>
    <scope>IDENTIFICATION</scope>
</reference>
<organism evidence="3">
    <name type="scientific">Patiria miniata</name>
    <name type="common">Bat star</name>
    <name type="synonym">Asterina miniata</name>
    <dbReference type="NCBI Taxonomy" id="46514"/>
    <lineage>
        <taxon>Eukaryota</taxon>
        <taxon>Metazoa</taxon>
        <taxon>Echinodermata</taxon>
        <taxon>Eleutherozoa</taxon>
        <taxon>Asterozoa</taxon>
        <taxon>Asteroidea</taxon>
        <taxon>Valvatacea</taxon>
        <taxon>Valvatida</taxon>
        <taxon>Asterinidae</taxon>
        <taxon>Patiria</taxon>
    </lineage>
</organism>
<evidence type="ECO:0000313" key="5">
    <source>
        <dbReference type="Proteomes" id="UP000887568"/>
    </source>
</evidence>
<feature type="chain" id="PRO_5038291305" evidence="2">
    <location>
        <begin position="30"/>
        <end position="116"/>
    </location>
</feature>
<dbReference type="EnsemblMetazoa" id="XM_038192926.1">
    <property type="protein sequence ID" value="XP_038048854.1"/>
    <property type="gene ID" value="LOC119722680"/>
</dbReference>
<dbReference type="Proteomes" id="UP000887568">
    <property type="component" value="Unplaced"/>
</dbReference>
<evidence type="ECO:0000313" key="4">
    <source>
        <dbReference type="EnsemblMetazoa" id="XP_038048854.1"/>
    </source>
</evidence>
<dbReference type="OrthoDB" id="10375937at2759"/>
<proteinExistence type="inferred from homology"/>
<dbReference type="InterPro" id="IPR036438">
    <property type="entry name" value="Insulin-like_sf"/>
</dbReference>
<dbReference type="InterPro" id="IPR022353">
    <property type="entry name" value="Insulin_CS"/>
</dbReference>
<gene>
    <name evidence="3" type="primary">RGP</name>
</gene>
<name>A0A0H5AT08_PATMI</name>
<dbReference type="EMBL" id="LC057656">
    <property type="protein sequence ID" value="BAR90703.1"/>
    <property type="molecule type" value="Genomic_DNA"/>
</dbReference>
<comment type="similarity">
    <text evidence="1">Belongs to the insulin family.</text>
</comment>